<accession>A0A975DDT4</accession>
<dbReference type="HAMAP" id="MF_01031">
    <property type="entry name" value="LeuD_type1"/>
    <property type="match status" value="1"/>
</dbReference>
<dbReference type="Pfam" id="PF00694">
    <property type="entry name" value="Aconitase_C"/>
    <property type="match status" value="1"/>
</dbReference>
<dbReference type="GO" id="GO:0003861">
    <property type="term" value="F:3-isopropylmalate dehydratase activity"/>
    <property type="evidence" value="ECO:0007669"/>
    <property type="project" value="UniProtKB-UniRule"/>
</dbReference>
<dbReference type="CDD" id="cd01577">
    <property type="entry name" value="IPMI_Swivel"/>
    <property type="match status" value="1"/>
</dbReference>
<dbReference type="InterPro" id="IPR004431">
    <property type="entry name" value="3-IsopropMal_deHydase_ssu"/>
</dbReference>
<dbReference type="EMBL" id="CP072110">
    <property type="protein sequence ID" value="QTH65073.1"/>
    <property type="molecule type" value="Genomic_DNA"/>
</dbReference>
<evidence type="ECO:0000313" key="13">
    <source>
        <dbReference type="Proteomes" id="UP000682739"/>
    </source>
</evidence>
<comment type="similarity">
    <text evidence="4 10">Belongs to the LeuD family. LeuD type 1 subfamily.</text>
</comment>
<evidence type="ECO:0000256" key="8">
    <source>
        <dbReference type="ARBA" id="ARBA00023239"/>
    </source>
</evidence>
<dbReference type="InterPro" id="IPR033940">
    <property type="entry name" value="IPMI_Swivel"/>
</dbReference>
<dbReference type="KEGG" id="psym:J1N51_06440"/>
<evidence type="ECO:0000259" key="11">
    <source>
        <dbReference type="Pfam" id="PF00694"/>
    </source>
</evidence>
<evidence type="ECO:0000256" key="4">
    <source>
        <dbReference type="ARBA" id="ARBA00009845"/>
    </source>
</evidence>
<comment type="pathway">
    <text evidence="3 10">Amino-acid biosynthesis; L-leucine biosynthesis; L-leucine from 3-methyl-2-oxobutanoate: step 2/4.</text>
</comment>
<keyword evidence="6 10" id="KW-0432">Leucine biosynthesis</keyword>
<comment type="subunit">
    <text evidence="5 10">Heterodimer of LeuC and LeuD.</text>
</comment>
<evidence type="ECO:0000256" key="6">
    <source>
        <dbReference type="ARBA" id="ARBA00022430"/>
    </source>
</evidence>
<name>A0A975DDT4_9GAMM</name>
<keyword evidence="9 10" id="KW-0100">Branched-chain amino acid biosynthesis</keyword>
<evidence type="ECO:0000313" key="12">
    <source>
        <dbReference type="EMBL" id="QTH65073.1"/>
    </source>
</evidence>
<reference evidence="12" key="1">
    <citation type="submission" date="2021-03" db="EMBL/GenBank/DDBJ databases">
        <title>Description of Psychrosphaera ytuae sp. nov. isolated from deep sea sediment of South China Sea.</title>
        <authorList>
            <person name="Zhang J."/>
            <person name="Xu X.-D."/>
        </authorList>
    </citation>
    <scope>NUCLEOTIDE SEQUENCE</scope>
    <source>
        <strain evidence="12">MTZ26</strain>
    </source>
</reference>
<dbReference type="InterPro" id="IPR015928">
    <property type="entry name" value="Aconitase/3IPM_dehydase_swvl"/>
</dbReference>
<evidence type="ECO:0000256" key="10">
    <source>
        <dbReference type="HAMAP-Rule" id="MF_01031"/>
    </source>
</evidence>
<dbReference type="InterPro" id="IPR000573">
    <property type="entry name" value="AconitaseA/IPMdHydase_ssu_swvl"/>
</dbReference>
<organism evidence="12 13">
    <name type="scientific">Psychrosphaera ytuae</name>
    <dbReference type="NCBI Taxonomy" id="2820710"/>
    <lineage>
        <taxon>Bacteria</taxon>
        <taxon>Pseudomonadati</taxon>
        <taxon>Pseudomonadota</taxon>
        <taxon>Gammaproteobacteria</taxon>
        <taxon>Alteromonadales</taxon>
        <taxon>Pseudoalteromonadaceae</taxon>
        <taxon>Psychrosphaera</taxon>
    </lineage>
</organism>
<dbReference type="GO" id="GO:0009316">
    <property type="term" value="C:3-isopropylmalate dehydratase complex"/>
    <property type="evidence" value="ECO:0007669"/>
    <property type="project" value="InterPro"/>
</dbReference>
<dbReference type="AlphaFoldDB" id="A0A975DDT4"/>
<sequence length="209" mass="23428">MSDYFHSGLFHTGLVAPLDKANVDTDQIIPKQFLTSVSRDGFGEALFYDWRYLKDGSANPEFILNRPEYTGASVLVSQDNFGCGSSREHAPWALKQYGFEVIVAPSFADIFFGNCVNNQILAITLAPEHINQLILLATEFAPAHVHVDMNSNQLICQPKGQKQQSWPFVLSADVKARLLAGLDFIDVTLQHVSEIEAFERRRVSTQPWL</sequence>
<proteinExistence type="inferred from homology"/>
<dbReference type="PANTHER" id="PTHR43345:SF5">
    <property type="entry name" value="3-ISOPROPYLMALATE DEHYDRATASE SMALL SUBUNIT"/>
    <property type="match status" value="1"/>
</dbReference>
<feature type="domain" description="Aconitase A/isopropylmalate dehydratase small subunit swivel" evidence="11">
    <location>
        <begin position="12"/>
        <end position="127"/>
    </location>
</feature>
<dbReference type="SUPFAM" id="SSF52016">
    <property type="entry name" value="LeuD/IlvD-like"/>
    <property type="match status" value="1"/>
</dbReference>
<evidence type="ECO:0000256" key="9">
    <source>
        <dbReference type="ARBA" id="ARBA00023304"/>
    </source>
</evidence>
<comment type="catalytic activity">
    <reaction evidence="1 10">
        <text>(2R,3S)-3-isopropylmalate = (2S)-2-isopropylmalate</text>
        <dbReference type="Rhea" id="RHEA:32287"/>
        <dbReference type="ChEBI" id="CHEBI:1178"/>
        <dbReference type="ChEBI" id="CHEBI:35121"/>
        <dbReference type="EC" id="4.2.1.33"/>
    </reaction>
</comment>
<dbReference type="Gene3D" id="3.20.19.10">
    <property type="entry name" value="Aconitase, domain 4"/>
    <property type="match status" value="1"/>
</dbReference>
<comment type="function">
    <text evidence="2 10">Catalyzes the isomerization between 2-isopropylmalate and 3-isopropylmalate, via the formation of 2-isopropylmaleate.</text>
</comment>
<evidence type="ECO:0000256" key="5">
    <source>
        <dbReference type="ARBA" id="ARBA00011271"/>
    </source>
</evidence>
<evidence type="ECO:0000256" key="2">
    <source>
        <dbReference type="ARBA" id="ARBA00002695"/>
    </source>
</evidence>
<dbReference type="PANTHER" id="PTHR43345">
    <property type="entry name" value="3-ISOPROPYLMALATE DEHYDRATASE SMALL SUBUNIT 2-RELATED-RELATED"/>
    <property type="match status" value="1"/>
</dbReference>
<evidence type="ECO:0000256" key="3">
    <source>
        <dbReference type="ARBA" id="ARBA00004729"/>
    </source>
</evidence>
<evidence type="ECO:0000256" key="1">
    <source>
        <dbReference type="ARBA" id="ARBA00000491"/>
    </source>
</evidence>
<protein>
    <recommendedName>
        <fullName evidence="10">3-isopropylmalate dehydratase small subunit</fullName>
        <ecNumber evidence="10">4.2.1.33</ecNumber>
    </recommendedName>
    <alternativeName>
        <fullName evidence="10">Alpha-IPM isomerase</fullName>
        <shortName evidence="10">IPMI</shortName>
    </alternativeName>
    <alternativeName>
        <fullName evidence="10">Isopropylmalate isomerase</fullName>
    </alternativeName>
</protein>
<dbReference type="NCBIfam" id="NF002458">
    <property type="entry name" value="PRK01641.1"/>
    <property type="match status" value="1"/>
</dbReference>
<keyword evidence="8 10" id="KW-0456">Lyase</keyword>
<gene>
    <name evidence="10 12" type="primary">leuD</name>
    <name evidence="12" type="ORF">J1N51_06440</name>
</gene>
<evidence type="ECO:0000256" key="7">
    <source>
        <dbReference type="ARBA" id="ARBA00022605"/>
    </source>
</evidence>
<dbReference type="EC" id="4.2.1.33" evidence="10"/>
<dbReference type="NCBIfam" id="TIGR00171">
    <property type="entry name" value="leuD"/>
    <property type="match status" value="1"/>
</dbReference>
<dbReference type="InterPro" id="IPR050075">
    <property type="entry name" value="LeuD"/>
</dbReference>
<dbReference type="GO" id="GO:0009098">
    <property type="term" value="P:L-leucine biosynthetic process"/>
    <property type="evidence" value="ECO:0007669"/>
    <property type="project" value="UniProtKB-UniRule"/>
</dbReference>
<dbReference type="FunFam" id="3.20.19.10:FF:000003">
    <property type="entry name" value="3-isopropylmalate dehydratase small subunit"/>
    <property type="match status" value="1"/>
</dbReference>
<keyword evidence="7 10" id="KW-0028">Amino-acid biosynthesis</keyword>
<dbReference type="Proteomes" id="UP000682739">
    <property type="component" value="Chromosome"/>
</dbReference>
<dbReference type="RefSeq" id="WP_208833108.1">
    <property type="nucleotide sequence ID" value="NZ_CP072110.1"/>
</dbReference>
<keyword evidence="13" id="KW-1185">Reference proteome</keyword>